<gene>
    <name evidence="1" type="ORF">AMURIS_04502</name>
</gene>
<keyword evidence="2" id="KW-1185">Reference proteome</keyword>
<dbReference type="RefSeq" id="WP_103241735.1">
    <property type="nucleotide sequence ID" value="NZ_CANRXC010000062.1"/>
</dbReference>
<evidence type="ECO:0000313" key="2">
    <source>
        <dbReference type="Proteomes" id="UP000236311"/>
    </source>
</evidence>
<proteinExistence type="predicted"/>
<evidence type="ECO:0008006" key="3">
    <source>
        <dbReference type="Google" id="ProtNLM"/>
    </source>
</evidence>
<dbReference type="OrthoDB" id="2003404at2"/>
<evidence type="ECO:0000313" key="1">
    <source>
        <dbReference type="EMBL" id="SOY31754.1"/>
    </source>
</evidence>
<name>A0A2K4ZMN9_9FIRM</name>
<protein>
    <recommendedName>
        <fullName evidence="3">Polymerase beta nucleotidyltransferase domain-containing protein</fullName>
    </recommendedName>
</protein>
<dbReference type="InterPro" id="IPR043519">
    <property type="entry name" value="NT_sf"/>
</dbReference>
<accession>A0A2K4ZMN9</accession>
<reference evidence="1 2" key="1">
    <citation type="submission" date="2018-01" db="EMBL/GenBank/DDBJ databases">
        <authorList>
            <person name="Gaut B.S."/>
            <person name="Morton B.R."/>
            <person name="Clegg M.T."/>
            <person name="Duvall M.R."/>
        </authorList>
    </citation>
    <scope>NUCLEOTIDE SEQUENCE [LARGE SCALE GENOMIC DNA]</scope>
    <source>
        <strain evidence="1">GP69</strain>
    </source>
</reference>
<dbReference type="SUPFAM" id="SSF81301">
    <property type="entry name" value="Nucleotidyltransferase"/>
    <property type="match status" value="1"/>
</dbReference>
<dbReference type="AlphaFoldDB" id="A0A2K4ZMN9"/>
<dbReference type="Gene3D" id="3.30.460.10">
    <property type="entry name" value="Beta Polymerase, domain 2"/>
    <property type="match status" value="1"/>
</dbReference>
<dbReference type="EMBL" id="OFSM01000031">
    <property type="protein sequence ID" value="SOY31754.1"/>
    <property type="molecule type" value="Genomic_DNA"/>
</dbReference>
<sequence>MKKYNNFDLHFVFDLKNKNIQFLHAEYIHPLKQDLVQELQKDFLRDKNVKAAIAFGSGVEFRCNSYSDLDLCLERYDSEKAFHYEAGGEDSVIDVLYADQIGERLKKEIEEKGIVVYDREGRYV</sequence>
<dbReference type="Proteomes" id="UP000236311">
    <property type="component" value="Unassembled WGS sequence"/>
</dbReference>
<organism evidence="1 2">
    <name type="scientific">Acetatifactor muris</name>
    <dbReference type="NCBI Taxonomy" id="879566"/>
    <lineage>
        <taxon>Bacteria</taxon>
        <taxon>Bacillati</taxon>
        <taxon>Bacillota</taxon>
        <taxon>Clostridia</taxon>
        <taxon>Lachnospirales</taxon>
        <taxon>Lachnospiraceae</taxon>
        <taxon>Acetatifactor</taxon>
    </lineage>
</organism>